<dbReference type="Proteomes" id="UP000013827">
    <property type="component" value="Unassembled WGS sequence"/>
</dbReference>
<feature type="transmembrane region" description="Helical" evidence="1">
    <location>
        <begin position="74"/>
        <end position="93"/>
    </location>
</feature>
<feature type="transmembrane region" description="Helical" evidence="1">
    <location>
        <begin position="221"/>
        <end position="243"/>
    </location>
</feature>
<accession>A0A0D3INB7</accession>
<evidence type="ECO:0000256" key="1">
    <source>
        <dbReference type="SAM" id="Phobius"/>
    </source>
</evidence>
<feature type="transmembrane region" description="Helical" evidence="1">
    <location>
        <begin position="105"/>
        <end position="124"/>
    </location>
</feature>
<feature type="transmembrane region" description="Helical" evidence="1">
    <location>
        <begin position="263"/>
        <end position="283"/>
    </location>
</feature>
<keyword evidence="1" id="KW-1133">Transmembrane helix</keyword>
<organism evidence="2 3">
    <name type="scientific">Emiliania huxleyi (strain CCMP1516)</name>
    <dbReference type="NCBI Taxonomy" id="280463"/>
    <lineage>
        <taxon>Eukaryota</taxon>
        <taxon>Haptista</taxon>
        <taxon>Haptophyta</taxon>
        <taxon>Prymnesiophyceae</taxon>
        <taxon>Isochrysidales</taxon>
        <taxon>Noelaerhabdaceae</taxon>
        <taxon>Emiliania</taxon>
    </lineage>
</organism>
<protein>
    <submittedName>
        <fullName evidence="2">Uncharacterized protein</fullName>
    </submittedName>
</protein>
<dbReference type="GeneID" id="17258907"/>
<feature type="transmembrane region" description="Helical" evidence="1">
    <location>
        <begin position="156"/>
        <end position="174"/>
    </location>
</feature>
<keyword evidence="1" id="KW-0812">Transmembrane</keyword>
<name>A0A0D3INB7_EMIH1</name>
<keyword evidence="3" id="KW-1185">Reference proteome</keyword>
<dbReference type="KEGG" id="ehx:EMIHUDRAFT_247300"/>
<sequence length="311" mass="33363">MTGALAALTVRFSHRVSVAVAAACLGAAEAAFANIYWDVASDYYTHTVAGLLLCAAGNEMLNDGSPLQIKWWKGCIGSGTFTILFFALVFGFARRSGSTFNIGHRLVYFGLAVLLGAFGHVDCLRKIRQLRSRATAHSDENEKDAAGESDCCDRPLFDAGCYLLIGLVFIGHQHDKRPLAIFMHTALGISLVILGVAICAADCIFAHVGRNAACASRVRSFLCFSHLVPALILLFLGSCIRMFRDSRNGLLLVGDGPGQAEYFEVGCLYLGLLIWLAAAITAVKAARTQALPRGDPARCCPIAEAKDYVPV</sequence>
<reference evidence="3" key="1">
    <citation type="journal article" date="2013" name="Nature">
        <title>Pan genome of the phytoplankton Emiliania underpins its global distribution.</title>
        <authorList>
            <person name="Read B.A."/>
            <person name="Kegel J."/>
            <person name="Klute M.J."/>
            <person name="Kuo A."/>
            <person name="Lefebvre S.C."/>
            <person name="Maumus F."/>
            <person name="Mayer C."/>
            <person name="Miller J."/>
            <person name="Monier A."/>
            <person name="Salamov A."/>
            <person name="Young J."/>
            <person name="Aguilar M."/>
            <person name="Claverie J.M."/>
            <person name="Frickenhaus S."/>
            <person name="Gonzalez K."/>
            <person name="Herman E.K."/>
            <person name="Lin Y.C."/>
            <person name="Napier J."/>
            <person name="Ogata H."/>
            <person name="Sarno A.F."/>
            <person name="Shmutz J."/>
            <person name="Schroeder D."/>
            <person name="de Vargas C."/>
            <person name="Verret F."/>
            <person name="von Dassow P."/>
            <person name="Valentin K."/>
            <person name="Van de Peer Y."/>
            <person name="Wheeler G."/>
            <person name="Dacks J.B."/>
            <person name="Delwiche C.F."/>
            <person name="Dyhrman S.T."/>
            <person name="Glockner G."/>
            <person name="John U."/>
            <person name="Richards T."/>
            <person name="Worden A.Z."/>
            <person name="Zhang X."/>
            <person name="Grigoriev I.V."/>
            <person name="Allen A.E."/>
            <person name="Bidle K."/>
            <person name="Borodovsky M."/>
            <person name="Bowler C."/>
            <person name="Brownlee C."/>
            <person name="Cock J.M."/>
            <person name="Elias M."/>
            <person name="Gladyshev V.N."/>
            <person name="Groth M."/>
            <person name="Guda C."/>
            <person name="Hadaegh A."/>
            <person name="Iglesias-Rodriguez M.D."/>
            <person name="Jenkins J."/>
            <person name="Jones B.M."/>
            <person name="Lawson T."/>
            <person name="Leese F."/>
            <person name="Lindquist E."/>
            <person name="Lobanov A."/>
            <person name="Lomsadze A."/>
            <person name="Malik S.B."/>
            <person name="Marsh M.E."/>
            <person name="Mackinder L."/>
            <person name="Mock T."/>
            <person name="Mueller-Roeber B."/>
            <person name="Pagarete A."/>
            <person name="Parker M."/>
            <person name="Probert I."/>
            <person name="Quesneville H."/>
            <person name="Raines C."/>
            <person name="Rensing S.A."/>
            <person name="Riano-Pachon D.M."/>
            <person name="Richier S."/>
            <person name="Rokitta S."/>
            <person name="Shiraiwa Y."/>
            <person name="Soanes D.M."/>
            <person name="van der Giezen M."/>
            <person name="Wahlund T.M."/>
            <person name="Williams B."/>
            <person name="Wilson W."/>
            <person name="Wolfe G."/>
            <person name="Wurch L.L."/>
        </authorList>
    </citation>
    <scope>NUCLEOTIDE SEQUENCE</scope>
</reference>
<evidence type="ECO:0000313" key="3">
    <source>
        <dbReference type="Proteomes" id="UP000013827"/>
    </source>
</evidence>
<reference evidence="2" key="2">
    <citation type="submission" date="2024-10" db="UniProtKB">
        <authorList>
            <consortium name="EnsemblProtists"/>
        </authorList>
    </citation>
    <scope>IDENTIFICATION</scope>
</reference>
<dbReference type="EnsemblProtists" id="EOD12752">
    <property type="protein sequence ID" value="EOD12752"/>
    <property type="gene ID" value="EMIHUDRAFT_247300"/>
</dbReference>
<dbReference type="RefSeq" id="XP_005765181.1">
    <property type="nucleotide sequence ID" value="XM_005765124.1"/>
</dbReference>
<proteinExistence type="predicted"/>
<dbReference type="PaxDb" id="2903-EOD12752"/>
<keyword evidence="1" id="KW-0472">Membrane</keyword>
<dbReference type="HOGENOM" id="CLU_895542_0_0_1"/>
<evidence type="ECO:0000313" key="2">
    <source>
        <dbReference type="EnsemblProtists" id="EOD12752"/>
    </source>
</evidence>
<dbReference type="AlphaFoldDB" id="A0A0D3INB7"/>
<feature type="transmembrane region" description="Helical" evidence="1">
    <location>
        <begin position="186"/>
        <end position="209"/>
    </location>
</feature>